<keyword evidence="6" id="KW-0238">DNA-binding</keyword>
<dbReference type="InterPro" id="IPR002078">
    <property type="entry name" value="Sigma_54_int"/>
</dbReference>
<dbReference type="PANTHER" id="PTHR32071:SF57">
    <property type="entry name" value="C4-DICARBOXYLATE TRANSPORT TRANSCRIPTIONAL REGULATORY PROTEIN DCTD"/>
    <property type="match status" value="1"/>
</dbReference>
<dbReference type="PROSITE" id="PS00688">
    <property type="entry name" value="SIGMA54_INTERACT_3"/>
    <property type="match status" value="1"/>
</dbReference>
<dbReference type="Gene3D" id="1.10.10.60">
    <property type="entry name" value="Homeodomain-like"/>
    <property type="match status" value="1"/>
</dbReference>
<evidence type="ECO:0000313" key="13">
    <source>
        <dbReference type="Proteomes" id="UP000295391"/>
    </source>
</evidence>
<keyword evidence="8" id="KW-0804">Transcription</keyword>
<dbReference type="FunFam" id="3.40.50.300:FF:000006">
    <property type="entry name" value="DNA-binding transcriptional regulator NtrC"/>
    <property type="match status" value="1"/>
</dbReference>
<dbReference type="OrthoDB" id="9802388at2"/>
<dbReference type="PROSITE" id="PS00675">
    <property type="entry name" value="SIGMA54_INTERACT_1"/>
    <property type="match status" value="1"/>
</dbReference>
<organism evidence="12 13">
    <name type="scientific">Maritalea mobilis</name>
    <dbReference type="NCBI Taxonomy" id="483324"/>
    <lineage>
        <taxon>Bacteria</taxon>
        <taxon>Pseudomonadati</taxon>
        <taxon>Pseudomonadota</taxon>
        <taxon>Alphaproteobacteria</taxon>
        <taxon>Hyphomicrobiales</taxon>
        <taxon>Devosiaceae</taxon>
        <taxon>Maritalea</taxon>
    </lineage>
</organism>
<keyword evidence="1 9" id="KW-0597">Phosphoprotein</keyword>
<dbReference type="PANTHER" id="PTHR32071">
    <property type="entry name" value="TRANSCRIPTIONAL REGULATORY PROTEIN"/>
    <property type="match status" value="1"/>
</dbReference>
<dbReference type="CDD" id="cd17549">
    <property type="entry name" value="REC_DctD-like"/>
    <property type="match status" value="1"/>
</dbReference>
<dbReference type="SMART" id="SM00448">
    <property type="entry name" value="REC"/>
    <property type="match status" value="1"/>
</dbReference>
<accession>A0A4R6VKF3</accession>
<dbReference type="GO" id="GO:0005524">
    <property type="term" value="F:ATP binding"/>
    <property type="evidence" value="ECO:0007669"/>
    <property type="project" value="UniProtKB-KW"/>
</dbReference>
<dbReference type="InterPro" id="IPR025943">
    <property type="entry name" value="Sigma_54_int_dom_ATP-bd_2"/>
</dbReference>
<dbReference type="SUPFAM" id="SSF52540">
    <property type="entry name" value="P-loop containing nucleoside triphosphate hydrolases"/>
    <property type="match status" value="1"/>
</dbReference>
<evidence type="ECO:0000256" key="4">
    <source>
        <dbReference type="ARBA" id="ARBA00023012"/>
    </source>
</evidence>
<dbReference type="Pfam" id="PF25601">
    <property type="entry name" value="AAA_lid_14"/>
    <property type="match status" value="1"/>
</dbReference>
<dbReference type="Gene3D" id="1.10.8.60">
    <property type="match status" value="1"/>
</dbReference>
<reference evidence="12 13" key="1">
    <citation type="submission" date="2019-03" db="EMBL/GenBank/DDBJ databases">
        <title>Genomic Encyclopedia of Type Strains, Phase III (KMG-III): the genomes of soil and plant-associated and newly described type strains.</title>
        <authorList>
            <person name="Whitman W."/>
        </authorList>
    </citation>
    <scope>NUCLEOTIDE SEQUENCE [LARGE SCALE GENOMIC DNA]</scope>
    <source>
        <strain evidence="12 13">CGMCC 1.7002</strain>
    </source>
</reference>
<feature type="domain" description="Sigma-54 factor interaction" evidence="10">
    <location>
        <begin position="149"/>
        <end position="378"/>
    </location>
</feature>
<dbReference type="SUPFAM" id="SSF46689">
    <property type="entry name" value="Homeodomain-like"/>
    <property type="match status" value="1"/>
</dbReference>
<gene>
    <name evidence="12" type="ORF">ATL17_3232</name>
</gene>
<dbReference type="Pfam" id="PF02954">
    <property type="entry name" value="HTH_8"/>
    <property type="match status" value="1"/>
</dbReference>
<dbReference type="FunFam" id="3.40.50.2300:FF:000018">
    <property type="entry name" value="DNA-binding transcriptional regulator NtrC"/>
    <property type="match status" value="1"/>
</dbReference>
<keyword evidence="13" id="KW-1185">Reference proteome</keyword>
<dbReference type="GO" id="GO:0006355">
    <property type="term" value="P:regulation of DNA-templated transcription"/>
    <property type="evidence" value="ECO:0007669"/>
    <property type="project" value="InterPro"/>
</dbReference>
<dbReference type="Pfam" id="PF00158">
    <property type="entry name" value="Sigma54_activat"/>
    <property type="match status" value="1"/>
</dbReference>
<dbReference type="InterPro" id="IPR002197">
    <property type="entry name" value="HTH_Fis"/>
</dbReference>
<evidence type="ECO:0000256" key="3">
    <source>
        <dbReference type="ARBA" id="ARBA00022840"/>
    </source>
</evidence>
<evidence type="ECO:0000256" key="5">
    <source>
        <dbReference type="ARBA" id="ARBA00023015"/>
    </source>
</evidence>
<dbReference type="SUPFAM" id="SSF52172">
    <property type="entry name" value="CheY-like"/>
    <property type="match status" value="1"/>
</dbReference>
<dbReference type="InterPro" id="IPR003593">
    <property type="entry name" value="AAA+_ATPase"/>
</dbReference>
<dbReference type="InterPro" id="IPR058031">
    <property type="entry name" value="AAA_lid_NorR"/>
</dbReference>
<evidence type="ECO:0000256" key="7">
    <source>
        <dbReference type="ARBA" id="ARBA00023159"/>
    </source>
</evidence>
<feature type="modified residue" description="4-aspartylphosphate" evidence="9">
    <location>
        <position position="58"/>
    </location>
</feature>
<protein>
    <submittedName>
        <fullName evidence="12">Two-component system C4-dicarboxylate transport response regulator DctD</fullName>
    </submittedName>
</protein>
<dbReference type="PROSITE" id="PS00676">
    <property type="entry name" value="SIGMA54_INTERACT_2"/>
    <property type="match status" value="1"/>
</dbReference>
<dbReference type="InterPro" id="IPR001789">
    <property type="entry name" value="Sig_transdc_resp-reg_receiver"/>
</dbReference>
<dbReference type="InterPro" id="IPR009057">
    <property type="entry name" value="Homeodomain-like_sf"/>
</dbReference>
<evidence type="ECO:0000256" key="8">
    <source>
        <dbReference type="ARBA" id="ARBA00023163"/>
    </source>
</evidence>
<dbReference type="InterPro" id="IPR011006">
    <property type="entry name" value="CheY-like_superfamily"/>
</dbReference>
<keyword evidence="2" id="KW-0547">Nucleotide-binding</keyword>
<dbReference type="SMART" id="SM00382">
    <property type="entry name" value="AAA"/>
    <property type="match status" value="1"/>
</dbReference>
<dbReference type="InterPro" id="IPR025662">
    <property type="entry name" value="Sigma_54_int_dom_ATP-bd_1"/>
</dbReference>
<keyword evidence="3" id="KW-0067">ATP-binding</keyword>
<evidence type="ECO:0000313" key="12">
    <source>
        <dbReference type="EMBL" id="TDQ62126.1"/>
    </source>
</evidence>
<comment type="caution">
    <text evidence="12">The sequence shown here is derived from an EMBL/GenBank/DDBJ whole genome shotgun (WGS) entry which is preliminary data.</text>
</comment>
<name>A0A4R6VKF3_9HYPH</name>
<dbReference type="EMBL" id="SNYR01000003">
    <property type="protein sequence ID" value="TDQ62126.1"/>
    <property type="molecule type" value="Genomic_DNA"/>
</dbReference>
<dbReference type="Proteomes" id="UP000295391">
    <property type="component" value="Unassembled WGS sequence"/>
</dbReference>
<evidence type="ECO:0000259" key="11">
    <source>
        <dbReference type="PROSITE" id="PS50110"/>
    </source>
</evidence>
<sequence>MQNISQTPQILLIDDDEDLRHALEQALELDGFDVKSYARAADAVPQLHSQMFGVVVCDVRMPEMSGPEFLKKLIEIDPALPLIYITGHGDVAMAVAAMRDGAYDFIEKPFPTSQLTLVINRAVEKRRLVLENRVLREEIESEDLLDETLIGRSDHMVQIRQQVKMLGAADIDVMVNGETGAGKDMVARALHEHSNRKDNPYVAVNCGALPSEIIESELFGHEAGAFTGATQKRIGKIEYANGGTLFLDEIESMPLDLQVKLLRVVETRGVERLGSNKTIPLDIRIVAASKADLAEASTKGKFRQDLYFRLNVASINLLPLRERQEDILMLFYRLARQARARFRKEIPEVTPDVVAALHAHNWPGNVRELRNCADRFVLGMGLGVGEDLPSSENETPAYHLSDQVARFEKSVIATEITRNKGALKPTYEALGISRKTLYDKMKKYGLETDHLESDV</sequence>
<evidence type="ECO:0000256" key="9">
    <source>
        <dbReference type="PROSITE-ProRule" id="PRU00169"/>
    </source>
</evidence>
<dbReference type="GO" id="GO:0043565">
    <property type="term" value="F:sequence-specific DNA binding"/>
    <property type="evidence" value="ECO:0007669"/>
    <property type="project" value="InterPro"/>
</dbReference>
<dbReference type="Gene3D" id="3.40.50.300">
    <property type="entry name" value="P-loop containing nucleotide triphosphate hydrolases"/>
    <property type="match status" value="1"/>
</dbReference>
<keyword evidence="4" id="KW-0902">Two-component regulatory system</keyword>
<proteinExistence type="predicted"/>
<evidence type="ECO:0000256" key="1">
    <source>
        <dbReference type="ARBA" id="ARBA00022553"/>
    </source>
</evidence>
<feature type="domain" description="Response regulatory" evidence="11">
    <location>
        <begin position="9"/>
        <end position="123"/>
    </location>
</feature>
<dbReference type="GO" id="GO:0000160">
    <property type="term" value="P:phosphorelay signal transduction system"/>
    <property type="evidence" value="ECO:0007669"/>
    <property type="project" value="UniProtKB-KW"/>
</dbReference>
<evidence type="ECO:0000259" key="10">
    <source>
        <dbReference type="PROSITE" id="PS50045"/>
    </source>
</evidence>
<dbReference type="PROSITE" id="PS50045">
    <property type="entry name" value="SIGMA54_INTERACT_4"/>
    <property type="match status" value="1"/>
</dbReference>
<evidence type="ECO:0000256" key="6">
    <source>
        <dbReference type="ARBA" id="ARBA00023125"/>
    </source>
</evidence>
<dbReference type="Pfam" id="PF00072">
    <property type="entry name" value="Response_reg"/>
    <property type="match status" value="1"/>
</dbReference>
<dbReference type="CDD" id="cd00009">
    <property type="entry name" value="AAA"/>
    <property type="match status" value="1"/>
</dbReference>
<evidence type="ECO:0000256" key="2">
    <source>
        <dbReference type="ARBA" id="ARBA00022741"/>
    </source>
</evidence>
<dbReference type="InterPro" id="IPR027417">
    <property type="entry name" value="P-loop_NTPase"/>
</dbReference>
<dbReference type="PROSITE" id="PS50110">
    <property type="entry name" value="RESPONSE_REGULATORY"/>
    <property type="match status" value="1"/>
</dbReference>
<keyword evidence="7" id="KW-0010">Activator</keyword>
<dbReference type="RefSeq" id="WP_133573794.1">
    <property type="nucleotide sequence ID" value="NZ_SNYR01000003.1"/>
</dbReference>
<dbReference type="AlphaFoldDB" id="A0A4R6VKF3"/>
<keyword evidence="5" id="KW-0805">Transcription regulation</keyword>
<dbReference type="Gene3D" id="3.40.50.2300">
    <property type="match status" value="1"/>
</dbReference>
<dbReference type="InterPro" id="IPR025944">
    <property type="entry name" value="Sigma_54_int_dom_CS"/>
</dbReference>